<feature type="domain" description="Yip1" evidence="6">
    <location>
        <begin position="13"/>
        <end position="181"/>
    </location>
</feature>
<feature type="transmembrane region" description="Helical" evidence="5">
    <location>
        <begin position="101"/>
        <end position="120"/>
    </location>
</feature>
<dbReference type="InterPro" id="IPR006977">
    <property type="entry name" value="Yip1_dom"/>
</dbReference>
<feature type="transmembrane region" description="Helical" evidence="5">
    <location>
        <begin position="132"/>
        <end position="153"/>
    </location>
</feature>
<keyword evidence="3 5" id="KW-1133">Transmembrane helix</keyword>
<keyword evidence="4 5" id="KW-0472">Membrane</keyword>
<gene>
    <name evidence="7" type="ORF">SAMN02910265_01418</name>
</gene>
<name>A0A1H6JAA8_RUMFL</name>
<dbReference type="OrthoDB" id="359441at2"/>
<organism evidence="7 8">
    <name type="scientific">Ruminococcus flavefaciens</name>
    <dbReference type="NCBI Taxonomy" id="1265"/>
    <lineage>
        <taxon>Bacteria</taxon>
        <taxon>Bacillati</taxon>
        <taxon>Bacillota</taxon>
        <taxon>Clostridia</taxon>
        <taxon>Eubacteriales</taxon>
        <taxon>Oscillospiraceae</taxon>
        <taxon>Ruminococcus</taxon>
    </lineage>
</organism>
<evidence type="ECO:0000256" key="3">
    <source>
        <dbReference type="ARBA" id="ARBA00022989"/>
    </source>
</evidence>
<evidence type="ECO:0000256" key="4">
    <source>
        <dbReference type="ARBA" id="ARBA00023136"/>
    </source>
</evidence>
<evidence type="ECO:0000256" key="2">
    <source>
        <dbReference type="ARBA" id="ARBA00022692"/>
    </source>
</evidence>
<evidence type="ECO:0000313" key="7">
    <source>
        <dbReference type="EMBL" id="SEH55742.1"/>
    </source>
</evidence>
<dbReference type="Pfam" id="PF04893">
    <property type="entry name" value="Yip1"/>
    <property type="match status" value="1"/>
</dbReference>
<evidence type="ECO:0000313" key="8">
    <source>
        <dbReference type="Proteomes" id="UP000183190"/>
    </source>
</evidence>
<proteinExistence type="predicted"/>
<sequence length="209" mass="24012">MMDLTQKQWVKYAVTHPFEGFEDMRWKKSGSLKIAMLIIVLLFFGQIAYGRLYGAQFFISNDKTFNIIPYIVRSFVLFGAWVIGNWAVCTLLDGEGTLKNICIYSAYALIPYVVQLYINVGLSHILIRDEYIFMQVIEIIGTGWTVLLLFSAVKSVHQYSFGKTVFAVVLTIAAMLIMLFLLVLFMSLIQQVYIFISTIYTELSYRARV</sequence>
<accession>A0A1H6JAA8</accession>
<feature type="transmembrane region" description="Helical" evidence="5">
    <location>
        <begin position="34"/>
        <end position="55"/>
    </location>
</feature>
<evidence type="ECO:0000259" key="6">
    <source>
        <dbReference type="Pfam" id="PF04893"/>
    </source>
</evidence>
<feature type="transmembrane region" description="Helical" evidence="5">
    <location>
        <begin position="67"/>
        <end position="89"/>
    </location>
</feature>
<dbReference type="GO" id="GO:0016020">
    <property type="term" value="C:membrane"/>
    <property type="evidence" value="ECO:0007669"/>
    <property type="project" value="UniProtKB-SubCell"/>
</dbReference>
<reference evidence="7 8" key="1">
    <citation type="submission" date="2016-10" db="EMBL/GenBank/DDBJ databases">
        <authorList>
            <person name="de Groot N.N."/>
        </authorList>
    </citation>
    <scope>NUCLEOTIDE SEQUENCE [LARGE SCALE GENOMIC DNA]</scope>
    <source>
        <strain evidence="7 8">YAD2003</strain>
    </source>
</reference>
<dbReference type="EMBL" id="FNWV01000004">
    <property type="protein sequence ID" value="SEH55742.1"/>
    <property type="molecule type" value="Genomic_DNA"/>
</dbReference>
<keyword evidence="2 5" id="KW-0812">Transmembrane</keyword>
<comment type="subcellular location">
    <subcellularLocation>
        <location evidence="1">Membrane</location>
        <topology evidence="1">Multi-pass membrane protein</topology>
    </subcellularLocation>
</comment>
<dbReference type="Proteomes" id="UP000183190">
    <property type="component" value="Unassembled WGS sequence"/>
</dbReference>
<evidence type="ECO:0000256" key="1">
    <source>
        <dbReference type="ARBA" id="ARBA00004141"/>
    </source>
</evidence>
<protein>
    <submittedName>
        <fullName evidence="7">Yip1 domain-containing protein</fullName>
    </submittedName>
</protein>
<dbReference type="AlphaFoldDB" id="A0A1H6JAA8"/>
<dbReference type="RefSeq" id="WP_074715817.1">
    <property type="nucleotide sequence ID" value="NZ_FNWV01000004.1"/>
</dbReference>
<evidence type="ECO:0000256" key="5">
    <source>
        <dbReference type="SAM" id="Phobius"/>
    </source>
</evidence>
<feature type="transmembrane region" description="Helical" evidence="5">
    <location>
        <begin position="165"/>
        <end position="189"/>
    </location>
</feature>